<dbReference type="AlphaFoldDB" id="A0A0F9A8C8"/>
<sequence>MAASASITHNHGSINIIASVYDLNDSGRRAAFFNGRKATTDDMIGDLTVILCTIGRSSNINKALVMDYIGRSIINVVGEPMAEAATCLPINRPRVYSSHPNQLLTPNGLQR</sequence>
<dbReference type="EMBL" id="LAZR01043974">
    <property type="protein sequence ID" value="KKL05794.1"/>
    <property type="molecule type" value="Genomic_DNA"/>
</dbReference>
<name>A0A0F9A8C8_9ZZZZ</name>
<organism evidence="1">
    <name type="scientific">marine sediment metagenome</name>
    <dbReference type="NCBI Taxonomy" id="412755"/>
    <lineage>
        <taxon>unclassified sequences</taxon>
        <taxon>metagenomes</taxon>
        <taxon>ecological metagenomes</taxon>
    </lineage>
</organism>
<feature type="non-terminal residue" evidence="1">
    <location>
        <position position="111"/>
    </location>
</feature>
<accession>A0A0F9A8C8</accession>
<comment type="caution">
    <text evidence="1">The sequence shown here is derived from an EMBL/GenBank/DDBJ whole genome shotgun (WGS) entry which is preliminary data.</text>
</comment>
<proteinExistence type="predicted"/>
<reference evidence="1" key="1">
    <citation type="journal article" date="2015" name="Nature">
        <title>Complex archaea that bridge the gap between prokaryotes and eukaryotes.</title>
        <authorList>
            <person name="Spang A."/>
            <person name="Saw J.H."/>
            <person name="Jorgensen S.L."/>
            <person name="Zaremba-Niedzwiedzka K."/>
            <person name="Martijn J."/>
            <person name="Lind A.E."/>
            <person name="van Eijk R."/>
            <person name="Schleper C."/>
            <person name="Guy L."/>
            <person name="Ettema T.J."/>
        </authorList>
    </citation>
    <scope>NUCLEOTIDE SEQUENCE</scope>
</reference>
<evidence type="ECO:0000313" key="1">
    <source>
        <dbReference type="EMBL" id="KKL05794.1"/>
    </source>
</evidence>
<protein>
    <submittedName>
        <fullName evidence="1">Uncharacterized protein</fullName>
    </submittedName>
</protein>
<gene>
    <name evidence="1" type="ORF">LCGC14_2602500</name>
</gene>